<proteinExistence type="predicted"/>
<evidence type="ECO:0000256" key="1">
    <source>
        <dbReference type="ARBA" id="ARBA00022737"/>
    </source>
</evidence>
<dbReference type="InterPro" id="IPR050889">
    <property type="entry name" value="Dendritic_Spine_Reg/Scaffold"/>
</dbReference>
<evidence type="ECO:0000313" key="5">
    <source>
        <dbReference type="Proteomes" id="UP000276215"/>
    </source>
</evidence>
<sequence>MKALLDVKDIQADLADKENRTPLSFAAESNCEEGVRLLLARGDVDPNSADTKLLHTPLMFAAQNGSTEAGILLAQRADVDPNRVGTSNKTALAFAAEAGNEPITRFLLAREDVDPNLHKPVIDAAHHFWANLIDLFLARNDVDINAAREDGTTALAVAAAEHRRSDDVKALLEFGANPNPVDERGRTPLIIALQRGTHYIGTALLSWPEVAPNMRDRDGRTALSHAASRGCGEMCSILLQERHDTDPNIPDNDGRTPLSYAVDSASEPVVRMLLAHPDIDPNHVEDNGKTPLSYAIERGLDGISVMIQRRIDEMGR</sequence>
<dbReference type="SMART" id="SM00248">
    <property type="entry name" value="ANK"/>
    <property type="match status" value="7"/>
</dbReference>
<evidence type="ECO:0000256" key="3">
    <source>
        <dbReference type="PROSITE-ProRule" id="PRU00023"/>
    </source>
</evidence>
<reference evidence="4 5" key="1">
    <citation type="journal article" date="2018" name="Nat. Ecol. Evol.">
        <title>Pezizomycetes genomes reveal the molecular basis of ectomycorrhizal truffle lifestyle.</title>
        <authorList>
            <person name="Murat C."/>
            <person name="Payen T."/>
            <person name="Noel B."/>
            <person name="Kuo A."/>
            <person name="Morin E."/>
            <person name="Chen J."/>
            <person name="Kohler A."/>
            <person name="Krizsan K."/>
            <person name="Balestrini R."/>
            <person name="Da Silva C."/>
            <person name="Montanini B."/>
            <person name="Hainaut M."/>
            <person name="Levati E."/>
            <person name="Barry K.W."/>
            <person name="Belfiori B."/>
            <person name="Cichocki N."/>
            <person name="Clum A."/>
            <person name="Dockter R.B."/>
            <person name="Fauchery L."/>
            <person name="Guy J."/>
            <person name="Iotti M."/>
            <person name="Le Tacon F."/>
            <person name="Lindquist E.A."/>
            <person name="Lipzen A."/>
            <person name="Malagnac F."/>
            <person name="Mello A."/>
            <person name="Molinier V."/>
            <person name="Miyauchi S."/>
            <person name="Poulain J."/>
            <person name="Riccioni C."/>
            <person name="Rubini A."/>
            <person name="Sitrit Y."/>
            <person name="Splivallo R."/>
            <person name="Traeger S."/>
            <person name="Wang M."/>
            <person name="Zifcakova L."/>
            <person name="Wipf D."/>
            <person name="Zambonelli A."/>
            <person name="Paolocci F."/>
            <person name="Nowrousian M."/>
            <person name="Ottonello S."/>
            <person name="Baldrian P."/>
            <person name="Spatafora J.W."/>
            <person name="Henrissat B."/>
            <person name="Nagy L.G."/>
            <person name="Aury J.M."/>
            <person name="Wincker P."/>
            <person name="Grigoriev I.V."/>
            <person name="Bonfante P."/>
            <person name="Martin F.M."/>
        </authorList>
    </citation>
    <scope>NUCLEOTIDE SEQUENCE [LARGE SCALE GENOMIC DNA]</scope>
    <source>
        <strain evidence="4 5">120613-1</strain>
    </source>
</reference>
<keyword evidence="2 3" id="KW-0040">ANK repeat</keyword>
<dbReference type="PANTHER" id="PTHR24166:SF48">
    <property type="entry name" value="PROTEIN VAPYRIN"/>
    <property type="match status" value="1"/>
</dbReference>
<evidence type="ECO:0000313" key="4">
    <source>
        <dbReference type="EMBL" id="RPA93960.1"/>
    </source>
</evidence>
<dbReference type="EMBL" id="ML120444">
    <property type="protein sequence ID" value="RPA93960.1"/>
    <property type="molecule type" value="Genomic_DNA"/>
</dbReference>
<dbReference type="Proteomes" id="UP000276215">
    <property type="component" value="Unassembled WGS sequence"/>
</dbReference>
<keyword evidence="5" id="KW-1185">Reference proteome</keyword>
<organism evidence="4 5">
    <name type="scientific">Choiromyces venosus 120613-1</name>
    <dbReference type="NCBI Taxonomy" id="1336337"/>
    <lineage>
        <taxon>Eukaryota</taxon>
        <taxon>Fungi</taxon>
        <taxon>Dikarya</taxon>
        <taxon>Ascomycota</taxon>
        <taxon>Pezizomycotina</taxon>
        <taxon>Pezizomycetes</taxon>
        <taxon>Pezizales</taxon>
        <taxon>Tuberaceae</taxon>
        <taxon>Choiromyces</taxon>
    </lineage>
</organism>
<dbReference type="PANTHER" id="PTHR24166">
    <property type="entry name" value="ROLLING PEBBLES, ISOFORM B"/>
    <property type="match status" value="1"/>
</dbReference>
<dbReference type="Gene3D" id="1.25.40.20">
    <property type="entry name" value="Ankyrin repeat-containing domain"/>
    <property type="match status" value="3"/>
</dbReference>
<dbReference type="Pfam" id="PF13857">
    <property type="entry name" value="Ank_5"/>
    <property type="match status" value="1"/>
</dbReference>
<accession>A0A3N4JC03</accession>
<dbReference type="STRING" id="1336337.A0A3N4JC03"/>
<protein>
    <submittedName>
        <fullName evidence="4">Ankyrin</fullName>
    </submittedName>
</protein>
<dbReference type="AlphaFoldDB" id="A0A3N4JC03"/>
<feature type="repeat" description="ANK" evidence="3">
    <location>
        <begin position="150"/>
        <end position="183"/>
    </location>
</feature>
<dbReference type="SUPFAM" id="SSF48403">
    <property type="entry name" value="Ankyrin repeat"/>
    <property type="match status" value="2"/>
</dbReference>
<keyword evidence="1" id="KW-0677">Repeat</keyword>
<dbReference type="OrthoDB" id="366390at2759"/>
<name>A0A3N4JC03_9PEZI</name>
<dbReference type="PROSITE" id="PS50088">
    <property type="entry name" value="ANK_REPEAT"/>
    <property type="match status" value="1"/>
</dbReference>
<dbReference type="InterPro" id="IPR002110">
    <property type="entry name" value="Ankyrin_rpt"/>
</dbReference>
<dbReference type="PROSITE" id="PS50297">
    <property type="entry name" value="ANK_REP_REGION"/>
    <property type="match status" value="1"/>
</dbReference>
<dbReference type="Pfam" id="PF12796">
    <property type="entry name" value="Ank_2"/>
    <property type="match status" value="2"/>
</dbReference>
<evidence type="ECO:0000256" key="2">
    <source>
        <dbReference type="ARBA" id="ARBA00023043"/>
    </source>
</evidence>
<dbReference type="InterPro" id="IPR036770">
    <property type="entry name" value="Ankyrin_rpt-contain_sf"/>
</dbReference>
<gene>
    <name evidence="4" type="ORF">L873DRAFT_1703078</name>
</gene>